<dbReference type="Proteomes" id="UP000321798">
    <property type="component" value="Unassembled WGS sequence"/>
</dbReference>
<keyword evidence="3" id="KW-1185">Reference proteome</keyword>
<dbReference type="AlphaFoldDB" id="A0A512PE43"/>
<proteinExistence type="predicted"/>
<protein>
    <submittedName>
        <fullName evidence="2">Uncharacterized protein</fullName>
    </submittedName>
</protein>
<gene>
    <name evidence="2" type="ORF">CSO01_21940</name>
</gene>
<dbReference type="EMBL" id="BKAL01000007">
    <property type="protein sequence ID" value="GEP69479.1"/>
    <property type="molecule type" value="Genomic_DNA"/>
</dbReference>
<evidence type="ECO:0000313" key="3">
    <source>
        <dbReference type="Proteomes" id="UP000321798"/>
    </source>
</evidence>
<comment type="caution">
    <text evidence="2">The sequence shown here is derived from an EMBL/GenBank/DDBJ whole genome shotgun (WGS) entry which is preliminary data.</text>
</comment>
<name>A0A512PE43_9CELL</name>
<sequence length="243" mass="25900">MPSEFDTALVDETLAEAADDWLDAAGVLSVALGSGSRDPQVLRDLSLGLLVHVVANGLAVIGEIGSGRHVPWPGTSAETLLRAVRDWVQFPTPRVNISDLFWLEATPEGEAIGRSLWGRAELSDEEDLAETSGPPLPDHWSTAPTLRDEVIRRAAQGPRPVQEFVRVAAEGGVDTHEAVQVLALGMVAHLVALESLVLGDQRDGRFVPWACTPAEALLRVGRGWLSPGEDPSGAGAVWFLVTA</sequence>
<evidence type="ECO:0000313" key="2">
    <source>
        <dbReference type="EMBL" id="GEP69479.1"/>
    </source>
</evidence>
<organism evidence="2 3">
    <name type="scientific">Cellulomonas soli</name>
    <dbReference type="NCBI Taxonomy" id="931535"/>
    <lineage>
        <taxon>Bacteria</taxon>
        <taxon>Bacillati</taxon>
        <taxon>Actinomycetota</taxon>
        <taxon>Actinomycetes</taxon>
        <taxon>Micrococcales</taxon>
        <taxon>Cellulomonadaceae</taxon>
        <taxon>Cellulomonas</taxon>
    </lineage>
</organism>
<feature type="region of interest" description="Disordered" evidence="1">
    <location>
        <begin position="123"/>
        <end position="142"/>
    </location>
</feature>
<accession>A0A512PE43</accession>
<reference evidence="2 3" key="1">
    <citation type="submission" date="2019-07" db="EMBL/GenBank/DDBJ databases">
        <title>Whole genome shotgun sequence of Cellulomonas soli NBRC 109434.</title>
        <authorList>
            <person name="Hosoyama A."/>
            <person name="Uohara A."/>
            <person name="Ohji S."/>
            <person name="Ichikawa N."/>
        </authorList>
    </citation>
    <scope>NUCLEOTIDE SEQUENCE [LARGE SCALE GENOMIC DNA]</scope>
    <source>
        <strain evidence="2 3">NBRC 109434</strain>
    </source>
</reference>
<evidence type="ECO:0000256" key="1">
    <source>
        <dbReference type="SAM" id="MobiDB-lite"/>
    </source>
</evidence>